<dbReference type="EMBL" id="JH767144">
    <property type="protein sequence ID" value="EQC37482.1"/>
    <property type="molecule type" value="Genomic_DNA"/>
</dbReference>
<name>T0S489_SAPDV</name>
<accession>T0S489</accession>
<dbReference type="OrthoDB" id="67053at2759"/>
<dbReference type="Proteomes" id="UP000030762">
    <property type="component" value="Unassembled WGS sequence"/>
</dbReference>
<gene>
    <name evidence="4" type="ORF">SDRG_05085</name>
</gene>
<protein>
    <recommendedName>
        <fullName evidence="3">DnaJ-like protein C11 C-terminal domain-containing protein</fullName>
    </recommendedName>
</protein>
<dbReference type="eggNOG" id="ENOG502SSCD">
    <property type="taxonomic scope" value="Eukaryota"/>
</dbReference>
<dbReference type="InParanoid" id="T0S489"/>
<keyword evidence="1" id="KW-0143">Chaperone</keyword>
<dbReference type="InterPro" id="IPR024586">
    <property type="entry name" value="DnaJ-like_C11_C"/>
</dbReference>
<evidence type="ECO:0000259" key="3">
    <source>
        <dbReference type="Pfam" id="PF11875"/>
    </source>
</evidence>
<feature type="domain" description="DnaJ-like protein C11 C-terminal" evidence="3">
    <location>
        <begin position="286"/>
        <end position="381"/>
    </location>
</feature>
<proteinExistence type="predicted"/>
<feature type="region of interest" description="Disordered" evidence="2">
    <location>
        <begin position="551"/>
        <end position="572"/>
    </location>
</feature>
<dbReference type="OMA" id="EHADYGW"/>
<evidence type="ECO:0000256" key="1">
    <source>
        <dbReference type="ARBA" id="ARBA00023186"/>
    </source>
</evidence>
<dbReference type="AlphaFoldDB" id="T0S489"/>
<dbReference type="GeneID" id="19945812"/>
<evidence type="ECO:0000313" key="4">
    <source>
        <dbReference type="EMBL" id="EQC37482.1"/>
    </source>
</evidence>
<organism evidence="4 5">
    <name type="scientific">Saprolegnia diclina (strain VS20)</name>
    <dbReference type="NCBI Taxonomy" id="1156394"/>
    <lineage>
        <taxon>Eukaryota</taxon>
        <taxon>Sar</taxon>
        <taxon>Stramenopiles</taxon>
        <taxon>Oomycota</taxon>
        <taxon>Saprolegniomycetes</taxon>
        <taxon>Saprolegniales</taxon>
        <taxon>Saprolegniaceae</taxon>
        <taxon>Saprolegnia</taxon>
    </lineage>
</organism>
<keyword evidence="5" id="KW-1185">Reference proteome</keyword>
<evidence type="ECO:0000256" key="2">
    <source>
        <dbReference type="SAM" id="MobiDB-lite"/>
    </source>
</evidence>
<dbReference type="Pfam" id="PF11875">
    <property type="entry name" value="DnaJ-like_C11_C"/>
    <property type="match status" value="1"/>
</dbReference>
<dbReference type="RefSeq" id="XP_008609002.1">
    <property type="nucleotide sequence ID" value="XM_008610780.1"/>
</dbReference>
<sequence length="572" mass="62623">MGGTPGRAALRRQSASADDLASPSTWKLPALANASTDLRCFNCGTVHRNPALRETYRYCLHCRKVLRESIECDTALLSDAPLNQLHILAASYGHPIDPALAIDVTSFVRARLTVTSSTSEMYLSNDVSELTLVDPSPGMLKMLILRYVVPNFNPALTRRGEVYAREVQPQTLATPIRLSFTVDRPPKLWILMGRYGHRASSTKGLVLDVTERLTAWIDLYGYGCHLCIPSTQALVDWLGDPCPGLTKALTLHYEVIGRAGQARQYEVDGHLKEDIVIQHLPVVSPGVLIEHADYGWPIKELQRKIVDLQAQVALGDTDAAPLLAQFQALPAHSASCDVTAPLQASVRSQLELGARMNLNQLGGDPCPGLPKRLVVDYAYLGFGESGNDNEILTGGHLRNFTNRFGGKLKLDVNREGFVQEPVLLQPHTVFPPLQIVRAFFGHPTNALKTYDITDVVATLAGKAKHAKALVVPRTMDLLAQFGDPCRGMRKALTINYKVLGMSGHLAIPATNDNHLVATLVLGYPPETRDAGVAGKMSWAERMASSAMTRATKQTARDRMRSSASLRMWSNET</sequence>
<dbReference type="VEuPathDB" id="FungiDB:SDRG_05085"/>
<reference evidence="4 5" key="1">
    <citation type="submission" date="2012-04" db="EMBL/GenBank/DDBJ databases">
        <title>The Genome Sequence of Saprolegnia declina VS20.</title>
        <authorList>
            <consortium name="The Broad Institute Genome Sequencing Platform"/>
            <person name="Russ C."/>
            <person name="Nusbaum C."/>
            <person name="Tyler B."/>
            <person name="van West P."/>
            <person name="Dieguez-Uribeondo J."/>
            <person name="de Bruijn I."/>
            <person name="Tripathy S."/>
            <person name="Jiang R."/>
            <person name="Young S.K."/>
            <person name="Zeng Q."/>
            <person name="Gargeya S."/>
            <person name="Fitzgerald M."/>
            <person name="Haas B."/>
            <person name="Abouelleil A."/>
            <person name="Alvarado L."/>
            <person name="Arachchi H.M."/>
            <person name="Berlin A."/>
            <person name="Chapman S.B."/>
            <person name="Goldberg J."/>
            <person name="Griggs A."/>
            <person name="Gujja S."/>
            <person name="Hansen M."/>
            <person name="Howarth C."/>
            <person name="Imamovic A."/>
            <person name="Larimer J."/>
            <person name="McCowen C."/>
            <person name="Montmayeur A."/>
            <person name="Murphy C."/>
            <person name="Neiman D."/>
            <person name="Pearson M."/>
            <person name="Priest M."/>
            <person name="Roberts A."/>
            <person name="Saif S."/>
            <person name="Shea T."/>
            <person name="Sisk P."/>
            <person name="Sykes S."/>
            <person name="Wortman J."/>
            <person name="Nusbaum C."/>
            <person name="Birren B."/>
        </authorList>
    </citation>
    <scope>NUCLEOTIDE SEQUENCE [LARGE SCALE GENOMIC DNA]</scope>
    <source>
        <strain evidence="4 5">VS20</strain>
    </source>
</reference>
<feature type="compositionally biased region" description="Polar residues" evidence="2">
    <location>
        <begin position="561"/>
        <end position="572"/>
    </location>
</feature>
<evidence type="ECO:0000313" key="5">
    <source>
        <dbReference type="Proteomes" id="UP000030762"/>
    </source>
</evidence>